<organism evidence="1 2">
    <name type="scientific">Deinococcus rufus</name>
    <dbReference type="NCBI Taxonomy" id="2136097"/>
    <lineage>
        <taxon>Bacteria</taxon>
        <taxon>Thermotogati</taxon>
        <taxon>Deinococcota</taxon>
        <taxon>Deinococci</taxon>
        <taxon>Deinococcales</taxon>
        <taxon>Deinococcaceae</taxon>
        <taxon>Deinococcus</taxon>
    </lineage>
</organism>
<gene>
    <name evidence="1" type="ORF">ACFOSB_18340</name>
</gene>
<name>A0ABV7ZBQ4_9DEIO</name>
<keyword evidence="2" id="KW-1185">Reference proteome</keyword>
<dbReference type="EMBL" id="JBHRZG010000024">
    <property type="protein sequence ID" value="MFC3834822.1"/>
    <property type="molecule type" value="Genomic_DNA"/>
</dbReference>
<evidence type="ECO:0000313" key="1">
    <source>
        <dbReference type="EMBL" id="MFC3834822.1"/>
    </source>
</evidence>
<proteinExistence type="predicted"/>
<comment type="caution">
    <text evidence="1">The sequence shown here is derived from an EMBL/GenBank/DDBJ whole genome shotgun (WGS) entry which is preliminary data.</text>
</comment>
<sequence length="111" mass="11958">MTTEALNPHAGDDGYWLTVVEGDPSNTAVWATLVPELLVQTARPGRTVRVVAEDHVSIDRGAAVIRWRLAEGDLPRAVVSPARVSDVQAGQRRVLKIITFVVDDPLVAPAP</sequence>
<protein>
    <submittedName>
        <fullName evidence="1">Uncharacterized protein</fullName>
    </submittedName>
</protein>
<dbReference type="Proteomes" id="UP001595803">
    <property type="component" value="Unassembled WGS sequence"/>
</dbReference>
<dbReference type="RefSeq" id="WP_380103225.1">
    <property type="nucleotide sequence ID" value="NZ_JBHRZG010000024.1"/>
</dbReference>
<evidence type="ECO:0000313" key="2">
    <source>
        <dbReference type="Proteomes" id="UP001595803"/>
    </source>
</evidence>
<reference evidence="2" key="1">
    <citation type="journal article" date="2019" name="Int. J. Syst. Evol. Microbiol.">
        <title>The Global Catalogue of Microorganisms (GCM) 10K type strain sequencing project: providing services to taxonomists for standard genome sequencing and annotation.</title>
        <authorList>
            <consortium name="The Broad Institute Genomics Platform"/>
            <consortium name="The Broad Institute Genome Sequencing Center for Infectious Disease"/>
            <person name="Wu L."/>
            <person name="Ma J."/>
        </authorList>
    </citation>
    <scope>NUCLEOTIDE SEQUENCE [LARGE SCALE GENOMIC DNA]</scope>
    <source>
        <strain evidence="2">CCTCC AB 2017081</strain>
    </source>
</reference>
<accession>A0ABV7ZBQ4</accession>